<sequence length="269" mass="29683">MALFHTTLREKILYKQVIKVIAGLYNFDLNHIIRLIKAAELAGASYIDIAASPEIVTIIRSITNFPICVSSIDPIALYECKIAGADILEIGNFDIFYKKGIFFSKSQIKNLVKETQRLVKENDLCVTIPHILSLNNQIDLSISLQDLGVHMLQTEGISTKNYINQVTKLSIISSIYKASASLSSTYAIAKSVSLPIISSSGMSALSAPFAIYYGASGIGICSALNSFKTVSEIYIYLNEIVSSLFFLQNYCNKYEPLIINSIKLSQIRA</sequence>
<dbReference type="PANTHER" id="PTHR36895:SF1">
    <property type="entry name" value="YCF23 PROTEIN"/>
    <property type="match status" value="1"/>
</dbReference>
<dbReference type="RefSeq" id="YP_009297980.1">
    <property type="nucleotide sequence ID" value="NC_031179.1"/>
</dbReference>
<reference evidence="5" key="1">
    <citation type="journal article" date="2016" name="BMC Biol.">
        <title>Parallel evolution of highly conserved plastid genome architecture in red seaweeds and seed plants.</title>
        <authorList>
            <person name="Lee J."/>
            <person name="Cho C.H."/>
            <person name="Park S.I."/>
            <person name="Choi J.W."/>
            <person name="Song H.S."/>
            <person name="West J.A."/>
            <person name="Bhattacharya D."/>
            <person name="Yoon H.S."/>
        </authorList>
    </citation>
    <scope>NUCLEOTIDE SEQUENCE</scope>
</reference>
<keyword evidence="4 5" id="KW-0934">Plastid</keyword>
<dbReference type="EMBL" id="KX284727">
    <property type="protein sequence ID" value="AOM67918.1"/>
    <property type="molecule type" value="Genomic_DNA"/>
</dbReference>
<dbReference type="Pfam" id="PF04481">
    <property type="entry name" value="DUF561"/>
    <property type="match status" value="1"/>
</dbReference>
<dbReference type="GeneID" id="29074375"/>
<comment type="subcellular location">
    <subcellularLocation>
        <location evidence="1">Plastid</location>
    </subcellularLocation>
</comment>
<comment type="similarity">
    <text evidence="2">Belongs to the ycf23 family.</text>
</comment>
<accession>A0A1C9CHP5</accession>
<protein>
    <recommendedName>
        <fullName evidence="3">Uncharacterized protein ycf23</fullName>
    </recommendedName>
</protein>
<dbReference type="PANTHER" id="PTHR36895">
    <property type="match status" value="1"/>
</dbReference>
<dbReference type="SUPFAM" id="SSF51395">
    <property type="entry name" value="FMN-linked oxidoreductases"/>
    <property type="match status" value="1"/>
</dbReference>
<evidence type="ECO:0000313" key="5">
    <source>
        <dbReference type="EMBL" id="AOM67918.1"/>
    </source>
</evidence>
<evidence type="ECO:0000256" key="2">
    <source>
        <dbReference type="ARBA" id="ARBA00009664"/>
    </source>
</evidence>
<evidence type="ECO:0000256" key="3">
    <source>
        <dbReference type="ARBA" id="ARBA00021523"/>
    </source>
</evidence>
<name>A0A1C9CHP5_PLOCA</name>
<dbReference type="InterPro" id="IPR007570">
    <property type="entry name" value="Uncharacterised_Ycf23"/>
</dbReference>
<proteinExistence type="inferred from homology"/>
<evidence type="ECO:0000256" key="4">
    <source>
        <dbReference type="ARBA" id="ARBA00022640"/>
    </source>
</evidence>
<evidence type="ECO:0000256" key="1">
    <source>
        <dbReference type="ARBA" id="ARBA00004474"/>
    </source>
</evidence>
<dbReference type="AlphaFoldDB" id="A0A1C9CHP5"/>
<geneLocation type="plastid" evidence="5"/>
<gene>
    <name evidence="5" type="primary">ycf23</name>
    <name evidence="5" type="ORF">Plocam_082</name>
</gene>
<organism evidence="5">
    <name type="scientific">Plocamium cartilagineum</name>
    <name type="common">Red comb weed</name>
    <name type="synonym">Gelidium cartilagineum</name>
    <dbReference type="NCBI Taxonomy" id="31452"/>
    <lineage>
        <taxon>Eukaryota</taxon>
        <taxon>Rhodophyta</taxon>
        <taxon>Florideophyceae</taxon>
        <taxon>Rhodymeniophycidae</taxon>
        <taxon>Plocamiales</taxon>
        <taxon>Plocamiaceae</taxon>
        <taxon>Plocamium</taxon>
    </lineage>
</organism>
<dbReference type="GO" id="GO:0009536">
    <property type="term" value="C:plastid"/>
    <property type="evidence" value="ECO:0007669"/>
    <property type="project" value="UniProtKB-SubCell"/>
</dbReference>